<dbReference type="GO" id="GO:0045892">
    <property type="term" value="P:negative regulation of DNA-templated transcription"/>
    <property type="evidence" value="ECO:0007669"/>
    <property type="project" value="InterPro"/>
</dbReference>
<dbReference type="AlphaFoldDB" id="A0A1Q3F291"/>
<dbReference type="Pfam" id="PF10523">
    <property type="entry name" value="BEN"/>
    <property type="match status" value="1"/>
</dbReference>
<dbReference type="SUPFAM" id="SSF57716">
    <property type="entry name" value="Glucocorticoid receptor-like (DNA-binding domain)"/>
    <property type="match status" value="1"/>
</dbReference>
<dbReference type="PROSITE" id="PS51457">
    <property type="entry name" value="BEN"/>
    <property type="match status" value="1"/>
</dbReference>
<dbReference type="EMBL" id="GFDL01013383">
    <property type="protein sequence ID" value="JAV21662.1"/>
    <property type="molecule type" value="Transcribed_RNA"/>
</dbReference>
<dbReference type="GO" id="GO:0003677">
    <property type="term" value="F:DNA binding"/>
    <property type="evidence" value="ECO:0007669"/>
    <property type="project" value="InterPro"/>
</dbReference>
<dbReference type="GO" id="GO:0005634">
    <property type="term" value="C:nucleus"/>
    <property type="evidence" value="ECO:0007669"/>
    <property type="project" value="InterPro"/>
</dbReference>
<evidence type="ECO:0000313" key="2">
    <source>
        <dbReference type="EMBL" id="JAV21662.1"/>
    </source>
</evidence>
<dbReference type="PANTHER" id="PTHR14628">
    <property type="entry name" value="BEN DOMAIN-CONTAINING PROTEIN 5"/>
    <property type="match status" value="1"/>
</dbReference>
<reference evidence="2" key="1">
    <citation type="submission" date="2017-01" db="EMBL/GenBank/DDBJ databases">
        <title>A deep insight into the sialotranscriptome of adult male and female Cluex tarsalis mosquitoes.</title>
        <authorList>
            <person name="Ribeiro J.M."/>
            <person name="Moreira F."/>
            <person name="Bernard K.A."/>
            <person name="Calvo E."/>
        </authorList>
    </citation>
    <scope>NUCLEOTIDE SEQUENCE</scope>
    <source>
        <strain evidence="2">Kern County</strain>
        <tissue evidence="2">Salivary glands</tissue>
    </source>
</reference>
<dbReference type="InterPro" id="IPR040391">
    <property type="entry name" value="BEND5"/>
</dbReference>
<evidence type="ECO:0000259" key="1">
    <source>
        <dbReference type="PROSITE" id="PS51457"/>
    </source>
</evidence>
<organism evidence="2">
    <name type="scientific">Culex tarsalis</name>
    <name type="common">Encephalitis mosquito</name>
    <dbReference type="NCBI Taxonomy" id="7177"/>
    <lineage>
        <taxon>Eukaryota</taxon>
        <taxon>Metazoa</taxon>
        <taxon>Ecdysozoa</taxon>
        <taxon>Arthropoda</taxon>
        <taxon>Hexapoda</taxon>
        <taxon>Insecta</taxon>
        <taxon>Pterygota</taxon>
        <taxon>Neoptera</taxon>
        <taxon>Endopterygota</taxon>
        <taxon>Diptera</taxon>
        <taxon>Nematocera</taxon>
        <taxon>Culicoidea</taxon>
        <taxon>Culicidae</taxon>
        <taxon>Culicinae</taxon>
        <taxon>Culicini</taxon>
        <taxon>Culex</taxon>
        <taxon>Culex</taxon>
    </lineage>
</organism>
<dbReference type="PANTHER" id="PTHR14628:SF1">
    <property type="entry name" value="BEN DOMAIN-CONTAINING PROTEIN 5"/>
    <property type="match status" value="1"/>
</dbReference>
<accession>A0A1Q3F291</accession>
<protein>
    <recommendedName>
        <fullName evidence="1">BEN domain-containing protein</fullName>
    </recommendedName>
</protein>
<feature type="domain" description="BEN" evidence="1">
    <location>
        <begin position="356"/>
        <end position="470"/>
    </location>
</feature>
<dbReference type="Pfam" id="PF07776">
    <property type="entry name" value="zf-AD"/>
    <property type="match status" value="1"/>
</dbReference>
<dbReference type="InterPro" id="IPR018379">
    <property type="entry name" value="BEN_domain"/>
</dbReference>
<proteinExistence type="predicted"/>
<name>A0A1Q3F291_CULTA</name>
<dbReference type="GO" id="GO:0008270">
    <property type="term" value="F:zinc ion binding"/>
    <property type="evidence" value="ECO:0007669"/>
    <property type="project" value="InterPro"/>
</dbReference>
<sequence length="480" mass="55034">MDSARHYQHPQQPDKSEFRFCVLCLAKPGAGESLVEIRSGAGLQRSLETLIRQYFSEEVPRVDEGSVCSVCCQHLDSFHQFYLRIKDIQWNRKMRTSLDERNCSSLGQGLRMEMTIKEEKPDEGFDNFGSSAEVEGLNNFLEEQFAQQTDQNGNGQMQNRLLDTIVNEFQASSIHTGGNSGECSSNHQYPKRVRRDVPATWQENNPKQQELGFLEEELYEYDKPPDEQNQNQQHSLALSPMEELERLRRENEWLKRRNHHLVARLRDVHARNENLVQINRELTQKLRSVNPNALSKPIPAVQEVHAYPEEVPNKHVQITPNQVSPSQSLIQAQNEEPPSLITLCSAYTLDNGDVVVMDSIIPARTMEEIDSTERGEKYDLKFVSKLAVALWGHERLAVSSVTGRKSNNNPSSNPMPTIQLEPEKLSFIKEKVYNRAILETNNRLQAMARFEDARINRLLNIKIQNTKRKKTPHSPSNNLA</sequence>
<dbReference type="InterPro" id="IPR012934">
    <property type="entry name" value="Znf_AD"/>
</dbReference>
<dbReference type="Gene3D" id="3.40.1800.20">
    <property type="match status" value="1"/>
</dbReference>
<dbReference type="Gene3D" id="1.10.10.2590">
    <property type="entry name" value="BEN domain"/>
    <property type="match status" value="1"/>
</dbReference>
<dbReference type="SMART" id="SM01025">
    <property type="entry name" value="BEN"/>
    <property type="match status" value="1"/>
</dbReference>
<dbReference type="SMART" id="SM00868">
    <property type="entry name" value="zf-AD"/>
    <property type="match status" value="1"/>
</dbReference>